<dbReference type="Gene3D" id="3.90.640.10">
    <property type="entry name" value="Actin, Chain A, domain 4"/>
    <property type="match status" value="1"/>
</dbReference>
<proteinExistence type="inferred from homology"/>
<dbReference type="Pfam" id="PF00012">
    <property type="entry name" value="HSP70"/>
    <property type="match status" value="1"/>
</dbReference>
<dbReference type="GO" id="GO:0140662">
    <property type="term" value="F:ATP-dependent protein folding chaperone"/>
    <property type="evidence" value="ECO:0007669"/>
    <property type="project" value="InterPro"/>
</dbReference>
<evidence type="ECO:0000256" key="1">
    <source>
        <dbReference type="ARBA" id="ARBA00007381"/>
    </source>
</evidence>
<dbReference type="GO" id="GO:0005524">
    <property type="term" value="F:ATP binding"/>
    <property type="evidence" value="ECO:0007669"/>
    <property type="project" value="UniProtKB-KW"/>
</dbReference>
<dbReference type="SUPFAM" id="SSF53067">
    <property type="entry name" value="Actin-like ATPase domain"/>
    <property type="match status" value="2"/>
</dbReference>
<dbReference type="Gene3D" id="3.30.420.40">
    <property type="match status" value="2"/>
</dbReference>
<sequence>MSKLDFTAGSTKIEGKEWQIDRWTRHKTTTSVLFDENQKFHSFGYPAENFYNDHIGSKDLDMDKWYFFQNIKFEITEKQEHLDDQYMIFDIRNKNRMKTIDVLTNIIRFLKDDLLKTLNQRLRNFDNGVVKWILTVPVIWQTNTVGFFKRAAVQAGIPTDRQTVILEPEAAAFYCEQKDFEILELEDGTKILSTLPLNTKYLVVDLGGGTIDITEHMRENRRANSYQQKALGLKWGGTTVNKCFEEYCSSEFKSDFEELKENHPDDYLYLMENFEHEKIQFTVDKLIKSEYIRVRIPVSLSNNGKDKLFIPSKTVRSFFNTSIDGLVKKLKQLLLSAENGMQTVKTIFVVGGFAESSIVVCELKSEFSQFDIVVPKKPELAVMHGAVLFGFT</sequence>
<gene>
    <name evidence="4" type="ORF">MGAL_10B030615</name>
</gene>
<dbReference type="EMBL" id="UYJE01002790">
    <property type="protein sequence ID" value="VDI13688.1"/>
    <property type="molecule type" value="Genomic_DNA"/>
</dbReference>
<dbReference type="Proteomes" id="UP000596742">
    <property type="component" value="Unassembled WGS sequence"/>
</dbReference>
<protein>
    <submittedName>
        <fullName evidence="4">Uncharacterized protein</fullName>
    </submittedName>
</protein>
<keyword evidence="3" id="KW-0067">ATP-binding</keyword>
<reference evidence="4" key="1">
    <citation type="submission" date="2018-11" db="EMBL/GenBank/DDBJ databases">
        <authorList>
            <person name="Alioto T."/>
            <person name="Alioto T."/>
        </authorList>
    </citation>
    <scope>NUCLEOTIDE SEQUENCE</scope>
</reference>
<evidence type="ECO:0000256" key="2">
    <source>
        <dbReference type="ARBA" id="ARBA00022741"/>
    </source>
</evidence>
<dbReference type="InterPro" id="IPR013126">
    <property type="entry name" value="Hsp_70_fam"/>
</dbReference>
<dbReference type="PANTHER" id="PTHR14187:SF5">
    <property type="entry name" value="HEAT SHOCK 70 KDA PROTEIN 12A"/>
    <property type="match status" value="1"/>
</dbReference>
<evidence type="ECO:0000313" key="5">
    <source>
        <dbReference type="Proteomes" id="UP000596742"/>
    </source>
</evidence>
<name>A0A8B6D1P9_MYTGA</name>
<dbReference type="AlphaFoldDB" id="A0A8B6D1P9"/>
<dbReference type="PANTHER" id="PTHR14187">
    <property type="entry name" value="ALPHA KINASE/ELONGATION FACTOR 2 KINASE"/>
    <property type="match status" value="1"/>
</dbReference>
<comment type="similarity">
    <text evidence="1">Belongs to the heat shock protein 70 family.</text>
</comment>
<dbReference type="InterPro" id="IPR043129">
    <property type="entry name" value="ATPase_NBD"/>
</dbReference>
<evidence type="ECO:0000256" key="3">
    <source>
        <dbReference type="ARBA" id="ARBA00022840"/>
    </source>
</evidence>
<keyword evidence="2" id="KW-0547">Nucleotide-binding</keyword>
<organism evidence="4 5">
    <name type="scientific">Mytilus galloprovincialis</name>
    <name type="common">Mediterranean mussel</name>
    <dbReference type="NCBI Taxonomy" id="29158"/>
    <lineage>
        <taxon>Eukaryota</taxon>
        <taxon>Metazoa</taxon>
        <taxon>Spiralia</taxon>
        <taxon>Lophotrochozoa</taxon>
        <taxon>Mollusca</taxon>
        <taxon>Bivalvia</taxon>
        <taxon>Autobranchia</taxon>
        <taxon>Pteriomorphia</taxon>
        <taxon>Mytilida</taxon>
        <taxon>Mytiloidea</taxon>
        <taxon>Mytilidae</taxon>
        <taxon>Mytilinae</taxon>
        <taxon>Mytilus</taxon>
    </lineage>
</organism>
<accession>A0A8B6D1P9</accession>
<comment type="caution">
    <text evidence="4">The sequence shown here is derived from an EMBL/GenBank/DDBJ whole genome shotgun (WGS) entry which is preliminary data.</text>
</comment>
<evidence type="ECO:0000313" key="4">
    <source>
        <dbReference type="EMBL" id="VDI13688.1"/>
    </source>
</evidence>
<keyword evidence="5" id="KW-1185">Reference proteome</keyword>
<dbReference type="OrthoDB" id="2963168at2759"/>